<name>A0A2N5ZMA7_MUIH1</name>
<gene>
    <name evidence="2" type="ORF">C0601_00795</name>
</gene>
<dbReference type="InterPro" id="IPR042274">
    <property type="entry name" value="YycH/YycI_2"/>
</dbReference>
<reference evidence="2 3" key="1">
    <citation type="submission" date="2017-11" db="EMBL/GenBank/DDBJ databases">
        <title>Genome-resolved metagenomics identifies genetic mobility, metabolic interactions, and unexpected diversity in perchlorate-reducing communities.</title>
        <authorList>
            <person name="Barnum T.P."/>
            <person name="Figueroa I.A."/>
            <person name="Carlstrom C.I."/>
            <person name="Lucas L.N."/>
            <person name="Engelbrektson A.L."/>
            <person name="Coates J.D."/>
        </authorList>
    </citation>
    <scope>NUCLEOTIDE SEQUENCE [LARGE SCALE GENOMIC DNA]</scope>
    <source>
        <strain evidence="2">BM706</strain>
    </source>
</reference>
<keyword evidence="1" id="KW-0732">Signal</keyword>
<comment type="caution">
    <text evidence="2">The sequence shown here is derived from an EMBL/GenBank/DDBJ whole genome shotgun (WGS) entry which is preliminary data.</text>
</comment>
<evidence type="ECO:0000313" key="3">
    <source>
        <dbReference type="Proteomes" id="UP000234857"/>
    </source>
</evidence>
<evidence type="ECO:0000313" key="2">
    <source>
        <dbReference type="EMBL" id="PLX19810.1"/>
    </source>
</evidence>
<dbReference type="Gene3D" id="3.30.310.160">
    <property type="entry name" value="YycH protein, domain 2"/>
    <property type="match status" value="1"/>
</dbReference>
<dbReference type="EMBL" id="PKTG01000018">
    <property type="protein sequence ID" value="PLX19810.1"/>
    <property type="molecule type" value="Genomic_DNA"/>
</dbReference>
<dbReference type="AlphaFoldDB" id="A0A2N5ZMA7"/>
<protein>
    <recommendedName>
        <fullName evidence="4">Peptidase C80 domain-containing protein</fullName>
    </recommendedName>
</protein>
<evidence type="ECO:0000256" key="1">
    <source>
        <dbReference type="SAM" id="SignalP"/>
    </source>
</evidence>
<feature type="signal peptide" evidence="1">
    <location>
        <begin position="1"/>
        <end position="19"/>
    </location>
</feature>
<sequence length="476" mass="54749">MKKLFLITLVLLTILPATAHSREFSTLTVGDYPGSKSDIDNQDGYYFKRYMENNGYDSVQFLEDEDVNEEHFKPDTMLDYVYFSGHGNKGFVAITDGESNQYIYQKDIGLVKNIKHLILASCLTVDDKERWGKSFGDSLISLNGYKETSFDRTDNYVAKYFAENVADYDINDSEGHVDAWMYANSSASYKMKSRWASMGYSHENNSLCYWTLSRDDQREYIDRASKRSFAEGRIVVYKTPSREIFKANEIKTSRENLLDIELFQLFGTRGRRNSEENSIEYKNGLKSLKTFDSGAIIYQDLSNNRNETTYSMEENMQKAYEFVIKNGGIPEGYKTTSMDEVVYQDMKSDEARVWAYSITWEKSYNGMDVRGNSGDAIDVIIKNGKIVHYYRMCRNEMSEINNRKQLISWEEAVKSGADDILSAIKGPKVLEVIDVRPVLQSPAYYEIDPTYRPAYELTFKDGSNLYISAVDGSVLY</sequence>
<evidence type="ECO:0008006" key="4">
    <source>
        <dbReference type="Google" id="ProtNLM"/>
    </source>
</evidence>
<proteinExistence type="predicted"/>
<accession>A0A2N5ZMA7</accession>
<feature type="chain" id="PRO_5014924560" description="Peptidase C80 domain-containing protein" evidence="1">
    <location>
        <begin position="20"/>
        <end position="476"/>
    </location>
</feature>
<organism evidence="2 3">
    <name type="scientific">Muiribacterium halophilum</name>
    <dbReference type="NCBI Taxonomy" id="2053465"/>
    <lineage>
        <taxon>Bacteria</taxon>
        <taxon>Candidatus Muiribacteriota</taxon>
        <taxon>Candidatus Muiribacteriia</taxon>
        <taxon>Candidatus Muiribacteriales</taxon>
        <taxon>Candidatus Muiribacteriaceae</taxon>
        <taxon>Candidatus Muiribacterium</taxon>
    </lineage>
</organism>
<dbReference type="Proteomes" id="UP000234857">
    <property type="component" value="Unassembled WGS sequence"/>
</dbReference>